<protein>
    <submittedName>
        <fullName evidence="1">Uncharacterized protein</fullName>
    </submittedName>
</protein>
<name>A0A1M6SJE0_XYLRU</name>
<dbReference type="AlphaFoldDB" id="A0A1M6SJE0"/>
<reference evidence="1 2" key="1">
    <citation type="submission" date="2016-11" db="EMBL/GenBank/DDBJ databases">
        <authorList>
            <person name="Jaros S."/>
            <person name="Januszkiewicz K."/>
            <person name="Wedrychowicz H."/>
        </authorList>
    </citation>
    <scope>NUCLEOTIDE SEQUENCE [LARGE SCALE GENOMIC DNA]</scope>
    <source>
        <strain evidence="1 2">KHT3</strain>
    </source>
</reference>
<evidence type="ECO:0000313" key="1">
    <source>
        <dbReference type="EMBL" id="SHK44861.1"/>
    </source>
</evidence>
<sequence>MISRFVMLKINLHHNINRNIYLLELWGIKRNRQKGFNMVTRNFIG</sequence>
<gene>
    <name evidence="1" type="ORF">SAMN05216463_103222</name>
</gene>
<organism evidence="1 2">
    <name type="scientific">Xylanibacter ruminicola</name>
    <name type="common">Prevotella ruminicola</name>
    <dbReference type="NCBI Taxonomy" id="839"/>
    <lineage>
        <taxon>Bacteria</taxon>
        <taxon>Pseudomonadati</taxon>
        <taxon>Bacteroidota</taxon>
        <taxon>Bacteroidia</taxon>
        <taxon>Bacteroidales</taxon>
        <taxon>Prevotellaceae</taxon>
        <taxon>Xylanibacter</taxon>
    </lineage>
</organism>
<proteinExistence type="predicted"/>
<evidence type="ECO:0000313" key="2">
    <source>
        <dbReference type="Proteomes" id="UP000184130"/>
    </source>
</evidence>
<dbReference type="EMBL" id="FRBD01000003">
    <property type="protein sequence ID" value="SHK44861.1"/>
    <property type="molecule type" value="Genomic_DNA"/>
</dbReference>
<dbReference type="Proteomes" id="UP000184130">
    <property type="component" value="Unassembled WGS sequence"/>
</dbReference>
<accession>A0A1M6SJE0</accession>